<dbReference type="NCBIfam" id="TIGR02927">
    <property type="entry name" value="SucB_Actino"/>
    <property type="match status" value="1"/>
</dbReference>
<dbReference type="CDD" id="cd06849">
    <property type="entry name" value="lipoyl_domain"/>
    <property type="match status" value="1"/>
</dbReference>
<feature type="region of interest" description="Disordered" evidence="7">
    <location>
        <begin position="78"/>
        <end position="164"/>
    </location>
</feature>
<dbReference type="InterPro" id="IPR036625">
    <property type="entry name" value="E3-bd_dom_sf"/>
</dbReference>
<dbReference type="SUPFAM" id="SSF51230">
    <property type="entry name" value="Single hybrid motif"/>
    <property type="match status" value="1"/>
</dbReference>
<keyword evidence="4 6" id="KW-0450">Lipoyl</keyword>
<dbReference type="PANTHER" id="PTHR43178">
    <property type="entry name" value="DIHYDROLIPOAMIDE ACETYLTRANSFERASE COMPONENT OF PYRUVATE DEHYDROGENASE COMPLEX"/>
    <property type="match status" value="1"/>
</dbReference>
<dbReference type="PROSITE" id="PS00189">
    <property type="entry name" value="LIPOYL"/>
    <property type="match status" value="1"/>
</dbReference>
<feature type="compositionally biased region" description="Pro residues" evidence="7">
    <location>
        <begin position="101"/>
        <end position="118"/>
    </location>
</feature>
<dbReference type="Gene3D" id="2.40.50.100">
    <property type="match status" value="1"/>
</dbReference>
<evidence type="ECO:0000313" key="11">
    <source>
        <dbReference type="Proteomes" id="UP001595923"/>
    </source>
</evidence>
<evidence type="ECO:0000256" key="3">
    <source>
        <dbReference type="ARBA" id="ARBA00022679"/>
    </source>
</evidence>
<evidence type="ECO:0000313" key="10">
    <source>
        <dbReference type="EMBL" id="MFC4561570.1"/>
    </source>
</evidence>
<dbReference type="Pfam" id="PF02817">
    <property type="entry name" value="E3_binding"/>
    <property type="match status" value="1"/>
</dbReference>
<feature type="compositionally biased region" description="Basic and acidic residues" evidence="7">
    <location>
        <begin position="135"/>
        <end position="150"/>
    </location>
</feature>
<keyword evidence="5 6" id="KW-0012">Acyltransferase</keyword>
<dbReference type="InterPro" id="IPR023213">
    <property type="entry name" value="CAT-like_dom_sf"/>
</dbReference>
<dbReference type="PANTHER" id="PTHR43178:SF5">
    <property type="entry name" value="LIPOAMIDE ACYLTRANSFERASE COMPONENT OF BRANCHED-CHAIN ALPHA-KETO ACID DEHYDROGENASE COMPLEX, MITOCHONDRIAL"/>
    <property type="match status" value="1"/>
</dbReference>
<comment type="caution">
    <text evidence="10">The sequence shown here is derived from an EMBL/GenBank/DDBJ whole genome shotgun (WGS) entry which is preliminary data.</text>
</comment>
<protein>
    <recommendedName>
        <fullName evidence="6">Dihydrolipoamide acetyltransferase component of pyruvate dehydrogenase complex</fullName>
        <ecNumber evidence="6">2.3.1.-</ecNumber>
    </recommendedName>
</protein>
<accession>A0ABV9DUC9</accession>
<dbReference type="EC" id="2.3.1.-" evidence="6"/>
<evidence type="ECO:0000256" key="2">
    <source>
        <dbReference type="ARBA" id="ARBA00007317"/>
    </source>
</evidence>
<dbReference type="InterPro" id="IPR011053">
    <property type="entry name" value="Single_hybrid_motif"/>
</dbReference>
<name>A0ABV9DUC9_9ACTN</name>
<keyword evidence="3 6" id="KW-0808">Transferase</keyword>
<evidence type="ECO:0000256" key="1">
    <source>
        <dbReference type="ARBA" id="ARBA00001938"/>
    </source>
</evidence>
<dbReference type="Pfam" id="PF00364">
    <property type="entry name" value="Biotin_lipoyl"/>
    <property type="match status" value="1"/>
</dbReference>
<dbReference type="Proteomes" id="UP001595923">
    <property type="component" value="Unassembled WGS sequence"/>
</dbReference>
<comment type="cofactor">
    <cofactor evidence="1 6">
        <name>(R)-lipoate</name>
        <dbReference type="ChEBI" id="CHEBI:83088"/>
    </cofactor>
</comment>
<sequence length="476" mass="49728">MPTSVTMPALGESVTEGTVTQWLKKQGDTVEVDEPLLEVSTDKVDTEIPSPVAGVLTRILVDEDETVEVGAEIAVIGEAGEAPAEEGAPSGGEAQAEPEPEPAPAAPEPEPQAAPEPEPAQAAAPAPAPAPAAEAEARPSREESTPRVDVETLSGTGRSSGTDAVTEAYVTPLVRKLAAEEGVDLGTVRGTGVGGRIRKQDVQEAARARREAPAAAPAAAAAPARAARPVVADTTLRGRTEQMSRLRRSIADQMAESQRISADLTQVIEVDVTDIARLRGKAAADFEAREGVELGFFPFFALAATEALKVHPKLNAVIDSSSYEVTYHSIENVGISVDTERGLLVPVVKDAGDLNLGGLARKIADLTERAHTGGLTPDELSGGTFTLTDTGQVGALFETPIISQPQVAILSTGAVVKRPVVVDDPELGEVIAVRSMAYLALTHDHRLIDSADAARFLQSVRERLEEGAFEAELGLA</sequence>
<feature type="compositionally biased region" description="Polar residues" evidence="7">
    <location>
        <begin position="153"/>
        <end position="163"/>
    </location>
</feature>
<gene>
    <name evidence="10" type="primary">sucB</name>
    <name evidence="10" type="ORF">ACFO4E_06855</name>
</gene>
<dbReference type="PROSITE" id="PS51826">
    <property type="entry name" value="PSBD"/>
    <property type="match status" value="1"/>
</dbReference>
<dbReference type="InterPro" id="IPR003016">
    <property type="entry name" value="2-oxoA_DH_lipoyl-BS"/>
</dbReference>
<evidence type="ECO:0000256" key="6">
    <source>
        <dbReference type="RuleBase" id="RU003423"/>
    </source>
</evidence>
<dbReference type="InterPro" id="IPR000089">
    <property type="entry name" value="Biotin_lipoyl"/>
</dbReference>
<dbReference type="Gene3D" id="4.10.320.10">
    <property type="entry name" value="E3-binding domain"/>
    <property type="match status" value="1"/>
</dbReference>
<dbReference type="Gene3D" id="3.30.559.10">
    <property type="entry name" value="Chloramphenicol acetyltransferase-like domain"/>
    <property type="match status" value="1"/>
</dbReference>
<evidence type="ECO:0000256" key="5">
    <source>
        <dbReference type="ARBA" id="ARBA00023315"/>
    </source>
</evidence>
<feature type="domain" description="Peripheral subunit-binding (PSBD)" evidence="9">
    <location>
        <begin position="169"/>
        <end position="206"/>
    </location>
</feature>
<dbReference type="RefSeq" id="WP_378572179.1">
    <property type="nucleotide sequence ID" value="NZ_JBHSFQ010000004.1"/>
</dbReference>
<keyword evidence="11" id="KW-1185">Reference proteome</keyword>
<dbReference type="InterPro" id="IPR050743">
    <property type="entry name" value="2-oxoacid_DH_E2_comp"/>
</dbReference>
<reference evidence="11" key="1">
    <citation type="journal article" date="2019" name="Int. J. Syst. Evol. Microbiol.">
        <title>The Global Catalogue of Microorganisms (GCM) 10K type strain sequencing project: providing services to taxonomists for standard genome sequencing and annotation.</title>
        <authorList>
            <consortium name="The Broad Institute Genomics Platform"/>
            <consortium name="The Broad Institute Genome Sequencing Center for Infectious Disease"/>
            <person name="Wu L."/>
            <person name="Ma J."/>
        </authorList>
    </citation>
    <scope>NUCLEOTIDE SEQUENCE [LARGE SCALE GENOMIC DNA]</scope>
    <source>
        <strain evidence="11">XZYJ18</strain>
    </source>
</reference>
<evidence type="ECO:0000256" key="7">
    <source>
        <dbReference type="SAM" id="MobiDB-lite"/>
    </source>
</evidence>
<evidence type="ECO:0000259" key="8">
    <source>
        <dbReference type="PROSITE" id="PS50968"/>
    </source>
</evidence>
<proteinExistence type="inferred from homology"/>
<feature type="domain" description="Lipoyl-binding" evidence="8">
    <location>
        <begin position="2"/>
        <end position="77"/>
    </location>
</feature>
<dbReference type="SUPFAM" id="SSF52777">
    <property type="entry name" value="CoA-dependent acyltransferases"/>
    <property type="match status" value="1"/>
</dbReference>
<dbReference type="Pfam" id="PF00198">
    <property type="entry name" value="2-oxoacid_dh"/>
    <property type="match status" value="1"/>
</dbReference>
<organism evidence="10 11">
    <name type="scientific">Nocardiopsis mangrovi</name>
    <dbReference type="NCBI Taxonomy" id="1179818"/>
    <lineage>
        <taxon>Bacteria</taxon>
        <taxon>Bacillati</taxon>
        <taxon>Actinomycetota</taxon>
        <taxon>Actinomycetes</taxon>
        <taxon>Streptosporangiales</taxon>
        <taxon>Nocardiopsidaceae</taxon>
        <taxon>Nocardiopsis</taxon>
    </lineage>
</organism>
<dbReference type="InterPro" id="IPR004167">
    <property type="entry name" value="PSBD"/>
</dbReference>
<dbReference type="PROSITE" id="PS50968">
    <property type="entry name" value="BIOTINYL_LIPOYL"/>
    <property type="match status" value="1"/>
</dbReference>
<dbReference type="InterPro" id="IPR001078">
    <property type="entry name" value="2-oxoacid_DH_actylTfrase"/>
</dbReference>
<dbReference type="InterPro" id="IPR014276">
    <property type="entry name" value="2-oxoglutarate_DH_E2"/>
</dbReference>
<dbReference type="SUPFAM" id="SSF47005">
    <property type="entry name" value="Peripheral subunit-binding domain of 2-oxo acid dehydrogenase complex"/>
    <property type="match status" value="1"/>
</dbReference>
<evidence type="ECO:0000256" key="4">
    <source>
        <dbReference type="ARBA" id="ARBA00022823"/>
    </source>
</evidence>
<feature type="compositionally biased region" description="Low complexity" evidence="7">
    <location>
        <begin position="78"/>
        <end position="97"/>
    </location>
</feature>
<comment type="similarity">
    <text evidence="2 6">Belongs to the 2-oxoacid dehydrogenase family.</text>
</comment>
<evidence type="ECO:0000259" key="9">
    <source>
        <dbReference type="PROSITE" id="PS51826"/>
    </source>
</evidence>
<dbReference type="EMBL" id="JBHSFQ010000004">
    <property type="protein sequence ID" value="MFC4561570.1"/>
    <property type="molecule type" value="Genomic_DNA"/>
</dbReference>